<proteinExistence type="predicted"/>
<name>A0A0B6AJ57_PRIM2</name>
<sequence>MLKPDTAIIFGFLIEEAASRLDDQEIKEIAAKELENGELVFEEASYFYKRFFIPASSELRQALRREVLSLHLTLNQIKNAHGNGSMSKIAHMHQIIAETEKSTNELNRLLNLAFYEGEDDQTYASFMNIFSNKS</sequence>
<gene>
    <name evidence="1" type="ORF">BG04_4360</name>
</gene>
<dbReference type="RefSeq" id="WP_013056760.1">
    <property type="nucleotide sequence ID" value="NZ_BCVB01000005.1"/>
</dbReference>
<evidence type="ECO:0000313" key="1">
    <source>
        <dbReference type="EMBL" id="AJI20623.1"/>
    </source>
</evidence>
<dbReference type="HOGENOM" id="CLU_1891989_0_0_9"/>
<dbReference type="EMBL" id="CP009920">
    <property type="protein sequence ID" value="AJI20623.1"/>
    <property type="molecule type" value="Genomic_DNA"/>
</dbReference>
<evidence type="ECO:0000313" key="2">
    <source>
        <dbReference type="Proteomes" id="UP000031829"/>
    </source>
</evidence>
<dbReference type="KEGG" id="bmeg:BG04_4360"/>
<reference evidence="1 2" key="1">
    <citation type="journal article" date="2015" name="Genome Announc.">
        <title>Complete genome sequences for 35 biothreat assay-relevant bacillus species.</title>
        <authorList>
            <person name="Johnson S.L."/>
            <person name="Daligault H.E."/>
            <person name="Davenport K.W."/>
            <person name="Jaissle J."/>
            <person name="Frey K.G."/>
            <person name="Ladner J.T."/>
            <person name="Broomall S.M."/>
            <person name="Bishop-Lilly K.A."/>
            <person name="Bruce D.C."/>
            <person name="Gibbons H.S."/>
            <person name="Coyne S.R."/>
            <person name="Lo C.C."/>
            <person name="Meincke L."/>
            <person name="Munk A.C."/>
            <person name="Koroleva G.I."/>
            <person name="Rosenzweig C.N."/>
            <person name="Palacios G.F."/>
            <person name="Redden C.L."/>
            <person name="Minogue T.D."/>
            <person name="Chain P.S."/>
        </authorList>
    </citation>
    <scope>NUCLEOTIDE SEQUENCE [LARGE SCALE GENOMIC DNA]</scope>
    <source>
        <strain evidence="2">ATCC 14581 / DSM 32 / JCM 2506 / NBRC 15308 / NCIMB 9376 / NCTC 10342 / NRRL B-14308 / VKM B-512</strain>
    </source>
</reference>
<accession>A0A0B6AJ57</accession>
<dbReference type="Proteomes" id="UP000031829">
    <property type="component" value="Chromosome"/>
</dbReference>
<protein>
    <submittedName>
        <fullName evidence="1">Uncharacterized protein</fullName>
    </submittedName>
</protein>
<dbReference type="AlphaFoldDB" id="A0A0B6AJ57"/>
<dbReference type="GeneID" id="93642367"/>
<organism evidence="1 2">
    <name type="scientific">Priestia megaterium (strain ATCC 14581 / DSM 32 / CCUG 1817 / JCM 2506 / NBRC 15308 / NCIMB 9376 / NCTC 10342 / NRRL B-14308 / VKM B-512 / Ford 19)</name>
    <name type="common">Bacillus megaterium</name>
    <dbReference type="NCBI Taxonomy" id="1348623"/>
    <lineage>
        <taxon>Bacteria</taxon>
        <taxon>Bacillati</taxon>
        <taxon>Bacillota</taxon>
        <taxon>Bacilli</taxon>
        <taxon>Bacillales</taxon>
        <taxon>Bacillaceae</taxon>
        <taxon>Priestia</taxon>
    </lineage>
</organism>